<name>A0ABQ0FYZ4_9PEZI</name>
<evidence type="ECO:0000259" key="3">
    <source>
        <dbReference type="Pfam" id="PF00082"/>
    </source>
</evidence>
<dbReference type="InterPro" id="IPR036770">
    <property type="entry name" value="Ankyrin_rpt-contain_sf"/>
</dbReference>
<dbReference type="InterPro" id="IPR000209">
    <property type="entry name" value="Peptidase_S8/S53_dom"/>
</dbReference>
<dbReference type="EMBL" id="BAAFSV010000001">
    <property type="protein sequence ID" value="GAB1310726.1"/>
    <property type="molecule type" value="Genomic_DNA"/>
</dbReference>
<dbReference type="Gene3D" id="3.40.50.200">
    <property type="entry name" value="Peptidase S8/S53 domain"/>
    <property type="match status" value="1"/>
</dbReference>
<dbReference type="SUPFAM" id="SSF52743">
    <property type="entry name" value="Subtilisin-like"/>
    <property type="match status" value="1"/>
</dbReference>
<protein>
    <recommendedName>
        <fullName evidence="3">Peptidase S8/S53 domain-containing protein</fullName>
    </recommendedName>
</protein>
<comment type="caution">
    <text evidence="4">The sequence shown here is derived from an EMBL/GenBank/DDBJ whole genome shotgun (WGS) entry which is preliminary data.</text>
</comment>
<dbReference type="RefSeq" id="XP_070912459.1">
    <property type="nucleotide sequence ID" value="XM_071056358.1"/>
</dbReference>
<organism evidence="4 5">
    <name type="scientific">Madurella fahalii</name>
    <dbReference type="NCBI Taxonomy" id="1157608"/>
    <lineage>
        <taxon>Eukaryota</taxon>
        <taxon>Fungi</taxon>
        <taxon>Dikarya</taxon>
        <taxon>Ascomycota</taxon>
        <taxon>Pezizomycotina</taxon>
        <taxon>Sordariomycetes</taxon>
        <taxon>Sordariomycetidae</taxon>
        <taxon>Sordariales</taxon>
        <taxon>Sordariales incertae sedis</taxon>
        <taxon>Madurella</taxon>
    </lineage>
</organism>
<evidence type="ECO:0000256" key="2">
    <source>
        <dbReference type="SAM" id="Phobius"/>
    </source>
</evidence>
<gene>
    <name evidence="4" type="ORF">MFIFM68171_00936</name>
</gene>
<reference evidence="4 5" key="1">
    <citation type="submission" date="2024-09" db="EMBL/GenBank/DDBJ databases">
        <title>Itraconazole resistance in Madurella fahalii resulting from another homologue of gene encoding cytochrome P450 14-alpha sterol demethylase (CYP51).</title>
        <authorList>
            <person name="Yoshioka I."/>
            <person name="Fahal A.H."/>
            <person name="Kaneko S."/>
            <person name="Yaguchi T."/>
        </authorList>
    </citation>
    <scope>NUCLEOTIDE SEQUENCE [LARGE SCALE GENOMIC DNA]</scope>
    <source>
        <strain evidence="4 5">IFM 68171</strain>
    </source>
</reference>
<feature type="region of interest" description="Disordered" evidence="1">
    <location>
        <begin position="1"/>
        <end position="31"/>
    </location>
</feature>
<keyword evidence="2" id="KW-0472">Membrane</keyword>
<feature type="domain" description="Peptidase S8/S53" evidence="3">
    <location>
        <begin position="715"/>
        <end position="788"/>
    </location>
</feature>
<dbReference type="SUPFAM" id="SSF48403">
    <property type="entry name" value="Ankyrin repeat"/>
    <property type="match status" value="1"/>
</dbReference>
<evidence type="ECO:0000313" key="4">
    <source>
        <dbReference type="EMBL" id="GAB1310726.1"/>
    </source>
</evidence>
<feature type="region of interest" description="Disordered" evidence="1">
    <location>
        <begin position="243"/>
        <end position="339"/>
    </location>
</feature>
<keyword evidence="5" id="KW-1185">Reference proteome</keyword>
<dbReference type="GeneID" id="98171681"/>
<dbReference type="Pfam" id="PF00082">
    <property type="entry name" value="Peptidase_S8"/>
    <property type="match status" value="1"/>
</dbReference>
<accession>A0ABQ0FYZ4</accession>
<feature type="compositionally biased region" description="Acidic residues" evidence="1">
    <location>
        <begin position="9"/>
        <end position="31"/>
    </location>
</feature>
<evidence type="ECO:0000313" key="5">
    <source>
        <dbReference type="Proteomes" id="UP001628179"/>
    </source>
</evidence>
<dbReference type="Proteomes" id="UP001628179">
    <property type="component" value="Unassembled WGS sequence"/>
</dbReference>
<feature type="compositionally biased region" description="Basic and acidic residues" evidence="1">
    <location>
        <begin position="243"/>
        <end position="256"/>
    </location>
</feature>
<feature type="region of interest" description="Disordered" evidence="1">
    <location>
        <begin position="432"/>
        <end position="453"/>
    </location>
</feature>
<keyword evidence="2" id="KW-0812">Transmembrane</keyword>
<feature type="transmembrane region" description="Helical" evidence="2">
    <location>
        <begin position="870"/>
        <end position="893"/>
    </location>
</feature>
<proteinExistence type="predicted"/>
<keyword evidence="2" id="KW-1133">Transmembrane helix</keyword>
<dbReference type="Gene3D" id="1.25.40.20">
    <property type="entry name" value="Ankyrin repeat-containing domain"/>
    <property type="match status" value="1"/>
</dbReference>
<sequence length="1001" mass="113224">MRSNLENGFVEEDAEQPEFSLEGEEDDELTTEGVGFEDFEEGFEEAARSIREKKHFNSDDVGDFFTQYGKIADKFAPKRGCNLLHKIVGMVQHTESLKPGDVELIVRRLVEKHPTLLEDHNRDNQNPIFMAIRNREHAECLDIALKMKSQKGQTCLHVAFQENLDSKETLKMLIESASDEALAVQDDTGKTPMHYAVSLTNLRAEFLDVFIERDLSAIRSKPRPPKTFLDLHDRQGDPRHAAFVESGSDRTADRDGSTGVPDAKLDDREELRQKKKAEELRRKIHEDEKRNGENAVVPEETEYGARNGRTSERDGRGLGQEPSESVSARIHGRDDAGLQQDPRVVVDELVANSNAILPRLKLHYMRTRSAEMAISFLYGTNMDDIQISFDYDSLPPVVFGRDFEERFGADIRSGFKYDSVLQYVTFPHVEVQQTGRHAEEESEQEGESQPEKPLGRKDMVYFFSWLYRKGVRHIIRVSVEDSPNPSGKVHSDQSIQESLERFVVECLDWKKMDLDPETILHVSSKVEKEAPGPANAEETGVEPARPLRELYLRWSGNNVVLRGWNEREGLAMLPNLERIYLVTPPPSKTHDSPEWINKKVEQFRTRLNAHRRIIHKRIRDLSVHLVISTTDEQRRAASSDTAQPPISGSVDGINSHQWLTCTDRFATEMELFWTKARRDFLQSRRQQGTVEEIEDPVVVALIDDGVDIFDFHNGKVRRPYSSAMGHGTVMASMILRVCPMAKVYPIRLKTYDTVDGKNRNIDVSYAAQAIQAALDKKATIISMSWTLPSSEIKPEAKKRLDDVLELAIERGVLMFYGTVFRWTPENITYALPGVDVVKEQATSSSSRFGAPQKEITQRLINFKYETGSSVATALAAGLAAMILYCVKAAILVVKTVNQTKASINPIPDDGASQIANPTAMKLAFASLGRLTENKFIQVWDELDSVADILRALNTLRDRGATPDGKSAPDEVQKYNQRFVEFGQKLWDAKTRQNSNPRCLLL</sequence>
<feature type="compositionally biased region" description="Basic and acidic residues" evidence="1">
    <location>
        <begin position="263"/>
        <end position="292"/>
    </location>
</feature>
<dbReference type="InterPro" id="IPR036852">
    <property type="entry name" value="Peptidase_S8/S53_dom_sf"/>
</dbReference>
<evidence type="ECO:0000256" key="1">
    <source>
        <dbReference type="SAM" id="MobiDB-lite"/>
    </source>
</evidence>